<accession>A0A9E5JS22</accession>
<dbReference type="SUPFAM" id="SSF55729">
    <property type="entry name" value="Acyl-CoA N-acyltransferases (Nat)"/>
    <property type="match status" value="1"/>
</dbReference>
<dbReference type="InterPro" id="IPR016181">
    <property type="entry name" value="Acyl_CoA_acyltransferase"/>
</dbReference>
<dbReference type="Gene3D" id="3.40.630.30">
    <property type="match status" value="1"/>
</dbReference>
<dbReference type="Proteomes" id="UP000787472">
    <property type="component" value="Unassembled WGS sequence"/>
</dbReference>
<protein>
    <submittedName>
        <fullName evidence="4">GNAT family N-acetyltransferase</fullName>
    </submittedName>
</protein>
<dbReference type="Pfam" id="PF13673">
    <property type="entry name" value="Acetyltransf_10"/>
    <property type="match status" value="1"/>
</dbReference>
<organism evidence="4 5">
    <name type="scientific">Pseudomaricurvus hydrocarbonicus</name>
    <dbReference type="NCBI Taxonomy" id="1470433"/>
    <lineage>
        <taxon>Bacteria</taxon>
        <taxon>Pseudomonadati</taxon>
        <taxon>Pseudomonadota</taxon>
        <taxon>Gammaproteobacteria</taxon>
        <taxon>Cellvibrionales</taxon>
        <taxon>Cellvibrionaceae</taxon>
        <taxon>Pseudomaricurvus</taxon>
    </lineage>
</organism>
<evidence type="ECO:0000256" key="1">
    <source>
        <dbReference type="ARBA" id="ARBA00022679"/>
    </source>
</evidence>
<feature type="domain" description="N-acetyltransferase" evidence="3">
    <location>
        <begin position="1"/>
        <end position="143"/>
    </location>
</feature>
<proteinExistence type="predicted"/>
<reference evidence="4" key="1">
    <citation type="submission" date="2020-03" db="EMBL/GenBank/DDBJ databases">
        <authorList>
            <person name="Guo F."/>
        </authorList>
    </citation>
    <scope>NUCLEOTIDE SEQUENCE</scope>
    <source>
        <strain evidence="4">JCM 30134</strain>
    </source>
</reference>
<evidence type="ECO:0000256" key="2">
    <source>
        <dbReference type="ARBA" id="ARBA00023315"/>
    </source>
</evidence>
<keyword evidence="2" id="KW-0012">Acyltransferase</keyword>
<dbReference type="InterPro" id="IPR050832">
    <property type="entry name" value="Bact_Acetyltransf"/>
</dbReference>
<evidence type="ECO:0000313" key="5">
    <source>
        <dbReference type="Proteomes" id="UP000787472"/>
    </source>
</evidence>
<dbReference type="GO" id="GO:0016747">
    <property type="term" value="F:acyltransferase activity, transferring groups other than amino-acyl groups"/>
    <property type="evidence" value="ECO:0007669"/>
    <property type="project" value="InterPro"/>
</dbReference>
<dbReference type="EMBL" id="JAAONZ010000005">
    <property type="protein sequence ID" value="NHO65703.1"/>
    <property type="molecule type" value="Genomic_DNA"/>
</dbReference>
<evidence type="ECO:0000259" key="3">
    <source>
        <dbReference type="PROSITE" id="PS51186"/>
    </source>
</evidence>
<evidence type="ECO:0000313" key="4">
    <source>
        <dbReference type="EMBL" id="NHO65703.1"/>
    </source>
</evidence>
<keyword evidence="5" id="KW-1185">Reference proteome</keyword>
<dbReference type="PANTHER" id="PTHR43877:SF2">
    <property type="entry name" value="AMINOALKYLPHOSPHONATE N-ACETYLTRANSFERASE-RELATED"/>
    <property type="match status" value="1"/>
</dbReference>
<dbReference type="CDD" id="cd04301">
    <property type="entry name" value="NAT_SF"/>
    <property type="match status" value="1"/>
</dbReference>
<dbReference type="PROSITE" id="PS51186">
    <property type="entry name" value="GNAT"/>
    <property type="match status" value="1"/>
</dbReference>
<dbReference type="AlphaFoldDB" id="A0A9E5JS22"/>
<gene>
    <name evidence="4" type="ORF">G8770_09130</name>
</gene>
<comment type="caution">
    <text evidence="4">The sequence shown here is derived from an EMBL/GenBank/DDBJ whole genome shotgun (WGS) entry which is preliminary data.</text>
</comment>
<sequence>MIIKEINYNSEDYKQTLILREAVLRFPLNLILTRLDVKDDARQFHFGVFIHSELAACVVVKPLPGDTVGKLRQMAVSEVFQGRGLGSRLIDFVEAILKMRGFTHMEMSARQTAVEFYRKLGYTMVGEGYTEQGIPHVKMEKRL</sequence>
<name>A0A9E5JS22_9GAMM</name>
<dbReference type="PANTHER" id="PTHR43877">
    <property type="entry name" value="AMINOALKYLPHOSPHONATE N-ACETYLTRANSFERASE-RELATED-RELATED"/>
    <property type="match status" value="1"/>
</dbReference>
<keyword evidence="1" id="KW-0808">Transferase</keyword>
<dbReference type="InterPro" id="IPR000182">
    <property type="entry name" value="GNAT_dom"/>
</dbReference>
<dbReference type="RefSeq" id="WP_167185133.1">
    <property type="nucleotide sequence ID" value="NZ_JAAONZ010000005.1"/>
</dbReference>